<reference evidence="2 3" key="1">
    <citation type="submission" date="2017-12" db="EMBL/GenBank/DDBJ databases">
        <authorList>
            <person name="Paulsen S."/>
            <person name="Gram L.K."/>
        </authorList>
    </citation>
    <scope>NUCLEOTIDE SEQUENCE [LARGE SCALE GENOMIC DNA]</scope>
    <source>
        <strain evidence="2 3">S2897</strain>
    </source>
</reference>
<proteinExistence type="predicted"/>
<keyword evidence="1" id="KW-0472">Membrane</keyword>
<name>A0A5S3Z8M4_9GAMM</name>
<evidence type="ECO:0000256" key="1">
    <source>
        <dbReference type="SAM" id="Phobius"/>
    </source>
</evidence>
<comment type="caution">
    <text evidence="2">The sequence shown here is derived from an EMBL/GenBank/DDBJ whole genome shotgun (WGS) entry which is preliminary data.</text>
</comment>
<keyword evidence="1" id="KW-0812">Transmembrane</keyword>
<protein>
    <recommendedName>
        <fullName evidence="4">Superinfection immunity protein</fullName>
    </recommendedName>
</protein>
<organism evidence="2 3">
    <name type="scientific">Pseudoalteromonas ruthenica</name>
    <dbReference type="NCBI Taxonomy" id="151081"/>
    <lineage>
        <taxon>Bacteria</taxon>
        <taxon>Pseudomonadati</taxon>
        <taxon>Pseudomonadota</taxon>
        <taxon>Gammaproteobacteria</taxon>
        <taxon>Alteromonadales</taxon>
        <taxon>Pseudoalteromonadaceae</taxon>
        <taxon>Pseudoalteromonas</taxon>
    </lineage>
</organism>
<evidence type="ECO:0008006" key="4">
    <source>
        <dbReference type="Google" id="ProtNLM"/>
    </source>
</evidence>
<feature type="transmembrane region" description="Helical" evidence="1">
    <location>
        <begin position="7"/>
        <end position="28"/>
    </location>
</feature>
<sequence>MSIGGDVLVYVFLLTAVAPAILAIRLAAKQNRSRLTSAVVTFVLGFTWVGGWVYLAIMNLMQPKEPTQ</sequence>
<dbReference type="AlphaFoldDB" id="A0A5S3Z8M4"/>
<reference evidence="3" key="2">
    <citation type="submission" date="2019-06" db="EMBL/GenBank/DDBJ databases">
        <title>Co-occurence of chitin degradation, pigmentation and bioactivity in marine Pseudoalteromonas.</title>
        <authorList>
            <person name="Sonnenschein E.C."/>
            <person name="Bech P.K."/>
        </authorList>
    </citation>
    <scope>NUCLEOTIDE SEQUENCE [LARGE SCALE GENOMIC DNA]</scope>
    <source>
        <strain evidence="3">S2897</strain>
    </source>
</reference>
<dbReference type="EMBL" id="PNCG01000002">
    <property type="protein sequence ID" value="TMP88215.1"/>
    <property type="molecule type" value="Genomic_DNA"/>
</dbReference>
<feature type="transmembrane region" description="Helical" evidence="1">
    <location>
        <begin position="35"/>
        <end position="57"/>
    </location>
</feature>
<evidence type="ECO:0000313" key="2">
    <source>
        <dbReference type="EMBL" id="TMP88215.1"/>
    </source>
</evidence>
<dbReference type="Proteomes" id="UP000305874">
    <property type="component" value="Unassembled WGS sequence"/>
</dbReference>
<keyword evidence="1" id="KW-1133">Transmembrane helix</keyword>
<evidence type="ECO:0000313" key="3">
    <source>
        <dbReference type="Proteomes" id="UP000305874"/>
    </source>
</evidence>
<gene>
    <name evidence="2" type="ORF">CWC05_01900</name>
</gene>
<dbReference type="RefSeq" id="WP_138547199.1">
    <property type="nucleotide sequence ID" value="NZ_PNCG01000002.1"/>
</dbReference>
<accession>A0A5S3Z8M4</accession>